<dbReference type="PANTHER" id="PTHR43284:SF1">
    <property type="entry name" value="ASPARAGINE SYNTHETASE"/>
    <property type="match status" value="1"/>
</dbReference>
<feature type="domain" description="Asparagine synthetase" evidence="1">
    <location>
        <begin position="373"/>
        <end position="445"/>
    </location>
</feature>
<dbReference type="InterPro" id="IPR001962">
    <property type="entry name" value="Asn_synthase"/>
</dbReference>
<evidence type="ECO:0000313" key="2">
    <source>
        <dbReference type="EMBL" id="MPM22032.1"/>
    </source>
</evidence>
<dbReference type="GO" id="GO:0004066">
    <property type="term" value="F:asparagine synthase (glutamine-hydrolyzing) activity"/>
    <property type="evidence" value="ECO:0007669"/>
    <property type="project" value="InterPro"/>
</dbReference>
<reference evidence="2" key="1">
    <citation type="submission" date="2019-08" db="EMBL/GenBank/DDBJ databases">
        <authorList>
            <person name="Kucharzyk K."/>
            <person name="Murdoch R.W."/>
            <person name="Higgins S."/>
            <person name="Loffler F."/>
        </authorList>
    </citation>
    <scope>NUCLEOTIDE SEQUENCE</scope>
</reference>
<dbReference type="Gene3D" id="3.60.20.10">
    <property type="entry name" value="Glutamine Phosphoribosylpyrophosphate, subunit 1, domain 1"/>
    <property type="match status" value="1"/>
</dbReference>
<dbReference type="EMBL" id="VSSQ01003720">
    <property type="protein sequence ID" value="MPM22032.1"/>
    <property type="molecule type" value="Genomic_DNA"/>
</dbReference>
<dbReference type="InterPro" id="IPR051786">
    <property type="entry name" value="ASN_synthetase/amidase"/>
</dbReference>
<dbReference type="InterPro" id="IPR029055">
    <property type="entry name" value="Ntn_hydrolases_N"/>
</dbReference>
<dbReference type="Pfam" id="PF00733">
    <property type="entry name" value="Asn_synthase"/>
    <property type="match status" value="2"/>
</dbReference>
<dbReference type="PANTHER" id="PTHR43284">
    <property type="entry name" value="ASPARAGINE SYNTHETASE (GLUTAMINE-HYDROLYZING)"/>
    <property type="match status" value="1"/>
</dbReference>
<organism evidence="2">
    <name type="scientific">bioreactor metagenome</name>
    <dbReference type="NCBI Taxonomy" id="1076179"/>
    <lineage>
        <taxon>unclassified sequences</taxon>
        <taxon>metagenomes</taxon>
        <taxon>ecological metagenomes</taxon>
    </lineage>
</organism>
<dbReference type="SUPFAM" id="SSF56235">
    <property type="entry name" value="N-terminal nucleophile aminohydrolases (Ntn hydrolases)"/>
    <property type="match status" value="1"/>
</dbReference>
<dbReference type="SUPFAM" id="SSF52402">
    <property type="entry name" value="Adenine nucleotide alpha hydrolases-like"/>
    <property type="match status" value="1"/>
</dbReference>
<dbReference type="InterPro" id="IPR014729">
    <property type="entry name" value="Rossmann-like_a/b/a_fold"/>
</dbReference>
<feature type="domain" description="Asparagine synthetase" evidence="1">
    <location>
        <begin position="194"/>
        <end position="268"/>
    </location>
</feature>
<proteinExistence type="predicted"/>
<dbReference type="CDD" id="cd01991">
    <property type="entry name" value="Asn_synthase_B_C"/>
    <property type="match status" value="1"/>
</dbReference>
<protein>
    <recommendedName>
        <fullName evidence="1">Asparagine synthetase domain-containing protein</fullName>
    </recommendedName>
</protein>
<dbReference type="GO" id="GO:0006529">
    <property type="term" value="P:asparagine biosynthetic process"/>
    <property type="evidence" value="ECO:0007669"/>
    <property type="project" value="InterPro"/>
</dbReference>
<gene>
    <name evidence="2" type="ORF">SDC9_68482</name>
</gene>
<sequence length="601" mass="70304">METEIKLLNEYYPWREIKLSGADCYLKGNVFFENKLLTPEKLTELILPLISKENQSKEKEIGDFLKKLNGEFVFVAETEDIIFCTVDRTRSIPLFYIKTKNSFIVSDSAYYLKDKVNQPLNEENAAEFMVVGYVTGNETLFDDIKQVRNGEYLTYQKKERVLNSCCYFKFIHKNFYELPEDRLIEMLDQAFVNAFSRLVESTVKQGKRIVVPLSGGLDSRIIVAMLKRLGVNDVICMSYGRKGSRESKVSKHIADALGYEWVFIESTSKKWREYYNSEEADLFRILAGNLSSLPHMQDFPAVKELKNQAKIPENLVFVPGHTGYGTHIPNSTSFDSEAYLEASLKKHYNLWPYGQELENIFKQRINKSTSGLEIKDYETFANAISYFDSNERQPKFIYNSVRVYEFFGYEWRMPLCDTEVIEFFLKVPVEYRANCNLYKKYARDCLFSGELEILKRIDCTTDYLNLKPLEKRSKYEKLLHYGKFVHSYYDEKVDNPIWGRYFERPLISRLLLKVSRYENKKIEEYPLLKMILEYRNKEKSPLSINGVSSMEYLAGINGEVYASGSKKVFKPTGYPENMSNNSLIMVPDIYVKKEIKDRKQI</sequence>
<dbReference type="AlphaFoldDB" id="A0A644Y0J0"/>
<name>A0A644Y0J0_9ZZZZ</name>
<dbReference type="Gene3D" id="3.40.50.620">
    <property type="entry name" value="HUPs"/>
    <property type="match status" value="1"/>
</dbReference>
<comment type="caution">
    <text evidence="2">The sequence shown here is derived from an EMBL/GenBank/DDBJ whole genome shotgun (WGS) entry which is preliminary data.</text>
</comment>
<evidence type="ECO:0000259" key="1">
    <source>
        <dbReference type="Pfam" id="PF00733"/>
    </source>
</evidence>
<accession>A0A644Y0J0</accession>